<organism evidence="1 2">
    <name type="scientific">Pistacia integerrima</name>
    <dbReference type="NCBI Taxonomy" id="434235"/>
    <lineage>
        <taxon>Eukaryota</taxon>
        <taxon>Viridiplantae</taxon>
        <taxon>Streptophyta</taxon>
        <taxon>Embryophyta</taxon>
        <taxon>Tracheophyta</taxon>
        <taxon>Spermatophyta</taxon>
        <taxon>Magnoliopsida</taxon>
        <taxon>eudicotyledons</taxon>
        <taxon>Gunneridae</taxon>
        <taxon>Pentapetalae</taxon>
        <taxon>rosids</taxon>
        <taxon>malvids</taxon>
        <taxon>Sapindales</taxon>
        <taxon>Anacardiaceae</taxon>
        <taxon>Pistacia</taxon>
    </lineage>
</organism>
<keyword evidence="2" id="KW-1185">Reference proteome</keyword>
<sequence length="83" mass="9592">MYYPSLVAYYIFFNASKVVYALSLLIFASFHIFILSETAMRNHDNFQELTAFLCEQKATNWVCLQFQDNPSAHLASNASFYGF</sequence>
<evidence type="ECO:0000313" key="2">
    <source>
        <dbReference type="Proteomes" id="UP001163603"/>
    </source>
</evidence>
<comment type="caution">
    <text evidence="1">The sequence shown here is derived from an EMBL/GenBank/DDBJ whole genome shotgun (WGS) entry which is preliminary data.</text>
</comment>
<gene>
    <name evidence="1" type="ORF">Pint_17744</name>
</gene>
<evidence type="ECO:0000313" key="1">
    <source>
        <dbReference type="EMBL" id="KAJ0042010.1"/>
    </source>
</evidence>
<proteinExistence type="predicted"/>
<reference evidence="2" key="1">
    <citation type="journal article" date="2023" name="G3 (Bethesda)">
        <title>Genome assembly and association tests identify interacting loci associated with vigor, precocity, and sex in interspecific pistachio rootstocks.</title>
        <authorList>
            <person name="Palmer W."/>
            <person name="Jacygrad E."/>
            <person name="Sagayaradj S."/>
            <person name="Cavanaugh K."/>
            <person name="Han R."/>
            <person name="Bertier L."/>
            <person name="Beede B."/>
            <person name="Kafkas S."/>
            <person name="Golino D."/>
            <person name="Preece J."/>
            <person name="Michelmore R."/>
        </authorList>
    </citation>
    <scope>NUCLEOTIDE SEQUENCE [LARGE SCALE GENOMIC DNA]</scope>
</reference>
<protein>
    <submittedName>
        <fullName evidence="1">Uncharacterized protein</fullName>
    </submittedName>
</protein>
<accession>A0ACC0YW35</accession>
<name>A0ACC0YW35_9ROSI</name>
<dbReference type="Proteomes" id="UP001163603">
    <property type="component" value="Chromosome 4"/>
</dbReference>
<dbReference type="EMBL" id="CM047739">
    <property type="protein sequence ID" value="KAJ0042010.1"/>
    <property type="molecule type" value="Genomic_DNA"/>
</dbReference>